<dbReference type="GO" id="GO:0046872">
    <property type="term" value="F:metal ion binding"/>
    <property type="evidence" value="ECO:0007669"/>
    <property type="project" value="UniProtKB-KW"/>
</dbReference>
<dbReference type="AlphaFoldDB" id="G8JN47"/>
<dbReference type="Gene3D" id="6.20.50.20">
    <property type="match status" value="1"/>
</dbReference>
<dbReference type="PANTHER" id="PTHR14742">
    <property type="entry name" value="RIBONUCLEASE P SUBUNIT P21"/>
    <property type="match status" value="1"/>
</dbReference>
<proteinExistence type="inferred from homology"/>
<reference evidence="6" key="1">
    <citation type="journal article" date="2012" name="G3 (Bethesda)">
        <title>Pichia sorbitophila, an interspecies yeast hybrid reveals early steps of genome resolution following polyploidization.</title>
        <authorList>
            <person name="Leh Louis V."/>
            <person name="Despons L."/>
            <person name="Friedrich A."/>
            <person name="Martin T."/>
            <person name="Durrens P."/>
            <person name="Casaregola S."/>
            <person name="Neuveglise C."/>
            <person name="Fairhead C."/>
            <person name="Marck C."/>
            <person name="Cruz J.A."/>
            <person name="Straub M.L."/>
            <person name="Kugler V."/>
            <person name="Sacerdot C."/>
            <person name="Uzunov Z."/>
            <person name="Thierry A."/>
            <person name="Weiss S."/>
            <person name="Bleykasten C."/>
            <person name="De Montigny J."/>
            <person name="Jacques N."/>
            <person name="Jung P."/>
            <person name="Lemaire M."/>
            <person name="Mallet S."/>
            <person name="Morel G."/>
            <person name="Richard G.F."/>
            <person name="Sarkar A."/>
            <person name="Savel G."/>
            <person name="Schacherer J."/>
            <person name="Seret M.L."/>
            <person name="Talla E."/>
            <person name="Samson G."/>
            <person name="Jubin C."/>
            <person name="Poulain J."/>
            <person name="Vacherie B."/>
            <person name="Barbe V."/>
            <person name="Pelletier E."/>
            <person name="Sherman D.J."/>
            <person name="Westhof E."/>
            <person name="Weissenbach J."/>
            <person name="Baret P.V."/>
            <person name="Wincker P."/>
            <person name="Gaillardin C."/>
            <person name="Dujon B."/>
            <person name="Souciet J.L."/>
        </authorList>
    </citation>
    <scope>NUCLEOTIDE SEQUENCE [LARGE SCALE GENOMIC DNA]</scope>
    <source>
        <strain evidence="6">CBS 270.75 / DBVPG 7215 / KCTC 17166 / NRRL Y-17582</strain>
    </source>
</reference>
<dbReference type="Proteomes" id="UP000006790">
    <property type="component" value="Chromosome 1"/>
</dbReference>
<keyword evidence="3" id="KW-0862">Zinc</keyword>
<dbReference type="InterPro" id="IPR007175">
    <property type="entry name" value="Rpr2/Snm1/Rpp21"/>
</dbReference>
<dbReference type="InParanoid" id="G8JN47"/>
<keyword evidence="2" id="KW-0479">Metal-binding</keyword>
<protein>
    <recommendedName>
        <fullName evidence="7">Rpr2-domain-containing protein</fullName>
    </recommendedName>
</protein>
<keyword evidence="6" id="KW-1185">Reference proteome</keyword>
<dbReference type="HOGENOM" id="CLU_079140_4_1_1"/>
<dbReference type="GO" id="GO:0034965">
    <property type="term" value="P:intronic box C/D snoRNA processing"/>
    <property type="evidence" value="ECO:0007669"/>
    <property type="project" value="EnsemblFungi"/>
</dbReference>
<evidence type="ECO:0008006" key="7">
    <source>
        <dbReference type="Google" id="ProtNLM"/>
    </source>
</evidence>
<dbReference type="GO" id="GO:0001682">
    <property type="term" value="P:tRNA 5'-leader removal"/>
    <property type="evidence" value="ECO:0007669"/>
    <property type="project" value="EnsemblFungi"/>
</dbReference>
<evidence type="ECO:0000256" key="1">
    <source>
        <dbReference type="ARBA" id="ARBA00022694"/>
    </source>
</evidence>
<dbReference type="EMBL" id="CP002497">
    <property type="protein sequence ID" value="AET37511.1"/>
    <property type="molecule type" value="Genomic_DNA"/>
</dbReference>
<dbReference type="GeneID" id="11472596"/>
<evidence type="ECO:0000256" key="2">
    <source>
        <dbReference type="ARBA" id="ARBA00022723"/>
    </source>
</evidence>
<evidence type="ECO:0000313" key="6">
    <source>
        <dbReference type="Proteomes" id="UP000006790"/>
    </source>
</evidence>
<keyword evidence="1" id="KW-0819">tRNA processing</keyword>
<dbReference type="PANTHER" id="PTHR14742:SF0">
    <property type="entry name" value="RIBONUCLEASE P PROTEIN SUBUNIT P21"/>
    <property type="match status" value="1"/>
</dbReference>
<sequence length="158" mass="18158">MQEERTKQQSEVDDNGVLCIRPPRTAGNKEHLQRINYLMQLAVFHTAHNSKDTFQGLSREYASNMDLIQKKTKVALMPTVKRRVCKQCRRIQLPTKTMRSYIENKSKVGRLNPKADVVVYQCRCGGVKRFPVGKDRTYRTYTEIEGNVLDLEGTHGGD</sequence>
<comment type="similarity">
    <text evidence="4">Belongs to the eukaryotic/archaeal RNase P protein component 4 family.</text>
</comment>
<evidence type="ECO:0000256" key="4">
    <source>
        <dbReference type="ARBA" id="ARBA00038402"/>
    </source>
</evidence>
<dbReference type="KEGG" id="erc:Ecym_1270"/>
<accession>G8JN47</accession>
<evidence type="ECO:0000313" key="5">
    <source>
        <dbReference type="EMBL" id="AET37511.1"/>
    </source>
</evidence>
<organism evidence="5 6">
    <name type="scientific">Eremothecium cymbalariae (strain CBS 270.75 / DBVPG 7215 / KCTC 17166 / NRRL Y-17582)</name>
    <name type="common">Yeast</name>
    <dbReference type="NCBI Taxonomy" id="931890"/>
    <lineage>
        <taxon>Eukaryota</taxon>
        <taxon>Fungi</taxon>
        <taxon>Dikarya</taxon>
        <taxon>Ascomycota</taxon>
        <taxon>Saccharomycotina</taxon>
        <taxon>Saccharomycetes</taxon>
        <taxon>Saccharomycetales</taxon>
        <taxon>Saccharomycetaceae</taxon>
        <taxon>Eremothecium</taxon>
    </lineage>
</organism>
<evidence type="ECO:0000256" key="3">
    <source>
        <dbReference type="ARBA" id="ARBA00022833"/>
    </source>
</evidence>
<dbReference type="OrthoDB" id="128536at2759"/>
<dbReference type="Pfam" id="PF04032">
    <property type="entry name" value="Rpr2"/>
    <property type="match status" value="1"/>
</dbReference>
<dbReference type="GO" id="GO:0004526">
    <property type="term" value="F:ribonuclease P activity"/>
    <property type="evidence" value="ECO:0007669"/>
    <property type="project" value="EnsemblFungi"/>
</dbReference>
<dbReference type="RefSeq" id="XP_003644328.1">
    <property type="nucleotide sequence ID" value="XM_003644280.1"/>
</dbReference>
<gene>
    <name evidence="5" type="ordered locus">Ecym_1270</name>
</gene>
<dbReference type="OMA" id="CKKCHRI"/>
<dbReference type="FunCoup" id="G8JN47">
    <property type="interactions" value="26"/>
</dbReference>
<name>G8JN47_ERECY</name>
<dbReference type="GO" id="GO:0005655">
    <property type="term" value="C:nucleolar ribonuclease P complex"/>
    <property type="evidence" value="ECO:0007669"/>
    <property type="project" value="EnsemblFungi"/>
</dbReference>
<dbReference type="eggNOG" id="KOG4394">
    <property type="taxonomic scope" value="Eukaryota"/>
</dbReference>
<dbReference type="STRING" id="931890.G8JN47"/>